<dbReference type="SUPFAM" id="SSF52374">
    <property type="entry name" value="Nucleotidylyl transferase"/>
    <property type="match status" value="1"/>
</dbReference>
<comment type="similarity">
    <text evidence="3 11">Belongs to the NadD family.</text>
</comment>
<dbReference type="InterPro" id="IPR014729">
    <property type="entry name" value="Rossmann-like_a/b/a_fold"/>
</dbReference>
<gene>
    <name evidence="11 13" type="primary">nadD</name>
    <name evidence="13" type="ORF">GCM10011501_04840</name>
</gene>
<evidence type="ECO:0000256" key="10">
    <source>
        <dbReference type="ARBA" id="ARBA00048721"/>
    </source>
</evidence>
<comment type="function">
    <text evidence="1 11">Catalyzes the reversible adenylation of nicotinate mononucleotide (NaMN) to nicotinic acid adenine dinucleotide (NaAD).</text>
</comment>
<evidence type="ECO:0000313" key="14">
    <source>
        <dbReference type="Proteomes" id="UP000626370"/>
    </source>
</evidence>
<evidence type="ECO:0000259" key="12">
    <source>
        <dbReference type="Pfam" id="PF01467"/>
    </source>
</evidence>
<evidence type="ECO:0000256" key="9">
    <source>
        <dbReference type="ARBA" id="ARBA00023027"/>
    </source>
</evidence>
<dbReference type="Proteomes" id="UP000626370">
    <property type="component" value="Unassembled WGS sequence"/>
</dbReference>
<dbReference type="GO" id="GO:0016779">
    <property type="term" value="F:nucleotidyltransferase activity"/>
    <property type="evidence" value="ECO:0007669"/>
    <property type="project" value="UniProtKB-KW"/>
</dbReference>
<evidence type="ECO:0000256" key="3">
    <source>
        <dbReference type="ARBA" id="ARBA00009014"/>
    </source>
</evidence>
<sequence>MKKREIGIFGGTFDPIHNGHIHSVIATANHLAIEEVLLLPAHIPPHKNNVIADSKHRLAMAKLVCQHHPLFTCDDRELQRNRPSYTIDTLNEIKATYPLHTLYLFIGMDSLLSFTRWHRWQDILTHCHIVVSRRPNYCINQINDETQELLVKHQVKTVATLKSHRAGKIYLYDQTNFAISSTNIRDQLNEKANRLSDLPSYITHYIKEHQLYYSNK</sequence>
<dbReference type="CDD" id="cd02165">
    <property type="entry name" value="NMNAT"/>
    <property type="match status" value="1"/>
</dbReference>
<evidence type="ECO:0000256" key="8">
    <source>
        <dbReference type="ARBA" id="ARBA00022840"/>
    </source>
</evidence>
<comment type="pathway">
    <text evidence="2 11">Cofactor biosynthesis; NAD(+) biosynthesis; deamido-NAD(+) from nicotinate D-ribonucleotide: step 1/1.</text>
</comment>
<evidence type="ECO:0000256" key="1">
    <source>
        <dbReference type="ARBA" id="ARBA00002324"/>
    </source>
</evidence>
<accession>A0ABQ3IG31</accession>
<dbReference type="NCBIfam" id="NF000839">
    <property type="entry name" value="PRK00071.1-1"/>
    <property type="match status" value="1"/>
</dbReference>
<evidence type="ECO:0000313" key="13">
    <source>
        <dbReference type="EMBL" id="GHE80070.1"/>
    </source>
</evidence>
<evidence type="ECO:0000256" key="5">
    <source>
        <dbReference type="ARBA" id="ARBA00022679"/>
    </source>
</evidence>
<dbReference type="RefSeq" id="WP_189376513.1">
    <property type="nucleotide sequence ID" value="NZ_BNAH01000002.1"/>
</dbReference>
<dbReference type="NCBIfam" id="TIGR00482">
    <property type="entry name" value="nicotinate (nicotinamide) nucleotide adenylyltransferase"/>
    <property type="match status" value="1"/>
</dbReference>
<dbReference type="NCBIfam" id="TIGR00125">
    <property type="entry name" value="cyt_tran_rel"/>
    <property type="match status" value="1"/>
</dbReference>
<dbReference type="EMBL" id="BNAH01000002">
    <property type="protein sequence ID" value="GHE80070.1"/>
    <property type="molecule type" value="Genomic_DNA"/>
</dbReference>
<dbReference type="Gene3D" id="3.40.50.620">
    <property type="entry name" value="HUPs"/>
    <property type="match status" value="1"/>
</dbReference>
<dbReference type="PANTHER" id="PTHR39321:SF3">
    <property type="entry name" value="PHOSPHOPANTETHEINE ADENYLYLTRANSFERASE"/>
    <property type="match status" value="1"/>
</dbReference>
<evidence type="ECO:0000256" key="2">
    <source>
        <dbReference type="ARBA" id="ARBA00005019"/>
    </source>
</evidence>
<proteinExistence type="inferred from homology"/>
<dbReference type="InterPro" id="IPR005248">
    <property type="entry name" value="NadD/NMNAT"/>
</dbReference>
<evidence type="ECO:0000256" key="11">
    <source>
        <dbReference type="HAMAP-Rule" id="MF_00244"/>
    </source>
</evidence>
<name>A0ABQ3IG31_9GAMM</name>
<reference evidence="14" key="1">
    <citation type="journal article" date="2019" name="Int. J. Syst. Evol. Microbiol.">
        <title>The Global Catalogue of Microorganisms (GCM) 10K type strain sequencing project: providing services to taxonomists for standard genome sequencing and annotation.</title>
        <authorList>
            <consortium name="The Broad Institute Genomics Platform"/>
            <consortium name="The Broad Institute Genome Sequencing Center for Infectious Disease"/>
            <person name="Wu L."/>
            <person name="Ma J."/>
        </authorList>
    </citation>
    <scope>NUCLEOTIDE SEQUENCE [LARGE SCALE GENOMIC DNA]</scope>
    <source>
        <strain evidence="14">CGMCC 1.15922</strain>
    </source>
</reference>
<evidence type="ECO:0000256" key="4">
    <source>
        <dbReference type="ARBA" id="ARBA00022642"/>
    </source>
</evidence>
<protein>
    <recommendedName>
        <fullName evidence="11">Probable nicotinate-nucleotide adenylyltransferase</fullName>
        <ecNumber evidence="11">2.7.7.18</ecNumber>
    </recommendedName>
    <alternativeName>
        <fullName evidence="11">Deamido-NAD(+) diphosphorylase</fullName>
    </alternativeName>
    <alternativeName>
        <fullName evidence="11">Deamido-NAD(+) pyrophosphorylase</fullName>
    </alternativeName>
    <alternativeName>
        <fullName evidence="11">Nicotinate mononucleotide adenylyltransferase</fullName>
        <shortName evidence="11">NaMN adenylyltransferase</shortName>
    </alternativeName>
</protein>
<dbReference type="HAMAP" id="MF_00244">
    <property type="entry name" value="NaMN_adenylyltr"/>
    <property type="match status" value="1"/>
</dbReference>
<keyword evidence="14" id="KW-1185">Reference proteome</keyword>
<evidence type="ECO:0000256" key="6">
    <source>
        <dbReference type="ARBA" id="ARBA00022695"/>
    </source>
</evidence>
<evidence type="ECO:0000256" key="7">
    <source>
        <dbReference type="ARBA" id="ARBA00022741"/>
    </source>
</evidence>
<organism evidence="13 14">
    <name type="scientific">Thalassotalea profundi</name>
    <dbReference type="NCBI Taxonomy" id="2036687"/>
    <lineage>
        <taxon>Bacteria</taxon>
        <taxon>Pseudomonadati</taxon>
        <taxon>Pseudomonadota</taxon>
        <taxon>Gammaproteobacteria</taxon>
        <taxon>Alteromonadales</taxon>
        <taxon>Colwelliaceae</taxon>
        <taxon>Thalassotalea</taxon>
    </lineage>
</organism>
<keyword evidence="4 11" id="KW-0662">Pyridine nucleotide biosynthesis</keyword>
<keyword evidence="6 11" id="KW-0548">Nucleotidyltransferase</keyword>
<comment type="caution">
    <text evidence="13">The sequence shown here is derived from an EMBL/GenBank/DDBJ whole genome shotgun (WGS) entry which is preliminary data.</text>
</comment>
<keyword evidence="9 11" id="KW-0520">NAD</keyword>
<keyword evidence="5 11" id="KW-0808">Transferase</keyword>
<comment type="catalytic activity">
    <reaction evidence="10 11">
        <text>nicotinate beta-D-ribonucleotide + ATP + H(+) = deamido-NAD(+) + diphosphate</text>
        <dbReference type="Rhea" id="RHEA:22860"/>
        <dbReference type="ChEBI" id="CHEBI:15378"/>
        <dbReference type="ChEBI" id="CHEBI:30616"/>
        <dbReference type="ChEBI" id="CHEBI:33019"/>
        <dbReference type="ChEBI" id="CHEBI:57502"/>
        <dbReference type="ChEBI" id="CHEBI:58437"/>
        <dbReference type="EC" id="2.7.7.18"/>
    </reaction>
</comment>
<dbReference type="Pfam" id="PF01467">
    <property type="entry name" value="CTP_transf_like"/>
    <property type="match status" value="1"/>
</dbReference>
<dbReference type="InterPro" id="IPR004821">
    <property type="entry name" value="Cyt_trans-like"/>
</dbReference>
<keyword evidence="8 11" id="KW-0067">ATP-binding</keyword>
<dbReference type="EC" id="2.7.7.18" evidence="11"/>
<feature type="domain" description="Cytidyltransferase-like" evidence="12">
    <location>
        <begin position="8"/>
        <end position="186"/>
    </location>
</feature>
<keyword evidence="7 11" id="KW-0547">Nucleotide-binding</keyword>
<dbReference type="PANTHER" id="PTHR39321">
    <property type="entry name" value="NICOTINATE-NUCLEOTIDE ADENYLYLTRANSFERASE-RELATED"/>
    <property type="match status" value="1"/>
</dbReference>
<dbReference type="NCBIfam" id="NF000840">
    <property type="entry name" value="PRK00071.1-3"/>
    <property type="match status" value="1"/>
</dbReference>